<evidence type="ECO:0000256" key="2">
    <source>
        <dbReference type="ARBA" id="ARBA00022723"/>
    </source>
</evidence>
<protein>
    <recommendedName>
        <fullName evidence="4">Mandelate racemase/muconate lactonizing enzyme C-terminal domain-containing protein</fullName>
    </recommendedName>
</protein>
<evidence type="ECO:0000313" key="5">
    <source>
        <dbReference type="EMBL" id="MDG0866805.1"/>
    </source>
</evidence>
<dbReference type="GO" id="GO:0016052">
    <property type="term" value="P:carbohydrate catabolic process"/>
    <property type="evidence" value="ECO:0007669"/>
    <property type="project" value="TreeGrafter"/>
</dbReference>
<evidence type="ECO:0000313" key="8">
    <source>
        <dbReference type="Proteomes" id="UP001321249"/>
    </source>
</evidence>
<proteinExistence type="predicted"/>
<dbReference type="Gene3D" id="3.20.20.120">
    <property type="entry name" value="Enolase-like C-terminal domain"/>
    <property type="match status" value="1"/>
</dbReference>
<reference evidence="7" key="3">
    <citation type="submission" date="2023-06" db="EMBL/GenBank/DDBJ databases">
        <title>Pangenomics reveal diversification of enzyme families and niche specialization in globally abundant SAR202 bacteria.</title>
        <authorList>
            <person name="Saw J.H.W."/>
        </authorList>
    </citation>
    <scope>NUCLEOTIDE SEQUENCE [LARGE SCALE GENOMIC DNA]</scope>
    <source>
        <strain evidence="7">JH1073</strain>
    </source>
</reference>
<dbReference type="InterPro" id="IPR013342">
    <property type="entry name" value="Mandelate_racemase_C"/>
</dbReference>
<organism evidence="6 7">
    <name type="scientific">Candidatus Lucifugimonas marina</name>
    <dbReference type="NCBI Taxonomy" id="3038979"/>
    <lineage>
        <taxon>Bacteria</taxon>
        <taxon>Bacillati</taxon>
        <taxon>Chloroflexota</taxon>
        <taxon>Dehalococcoidia</taxon>
        <taxon>SAR202 cluster</taxon>
        <taxon>Candidatus Lucifugimonadales</taxon>
        <taxon>Candidatus Lucifugimonadaceae</taxon>
        <taxon>Candidatus Lucifugimonas</taxon>
    </lineage>
</organism>
<dbReference type="InterPro" id="IPR046945">
    <property type="entry name" value="RHMD-like"/>
</dbReference>
<comment type="cofactor">
    <cofactor evidence="1">
        <name>Mg(2+)</name>
        <dbReference type="ChEBI" id="CHEBI:18420"/>
    </cofactor>
</comment>
<dbReference type="PANTHER" id="PTHR13794">
    <property type="entry name" value="ENOLASE SUPERFAMILY, MANDELATE RACEMASE"/>
    <property type="match status" value="1"/>
</dbReference>
<dbReference type="Pfam" id="PF02746">
    <property type="entry name" value="MR_MLE_N"/>
    <property type="match status" value="1"/>
</dbReference>
<dbReference type="InterPro" id="IPR029017">
    <property type="entry name" value="Enolase-like_N"/>
</dbReference>
<dbReference type="InterPro" id="IPR013341">
    <property type="entry name" value="Mandelate_racemase_N_dom"/>
</dbReference>
<evidence type="ECO:0000313" key="7">
    <source>
        <dbReference type="Proteomes" id="UP001219901"/>
    </source>
</evidence>
<evidence type="ECO:0000256" key="3">
    <source>
        <dbReference type="ARBA" id="ARBA00022842"/>
    </source>
</evidence>
<evidence type="ECO:0000313" key="6">
    <source>
        <dbReference type="EMBL" id="WFG38227.1"/>
    </source>
</evidence>
<dbReference type="Gene3D" id="3.30.390.10">
    <property type="entry name" value="Enolase-like, N-terminal domain"/>
    <property type="match status" value="1"/>
</dbReference>
<reference evidence="7 8" key="1">
    <citation type="submission" date="2019-11" db="EMBL/GenBank/DDBJ databases">
        <authorList>
            <person name="Cho J.-C."/>
        </authorList>
    </citation>
    <scope>NUCLEOTIDE SEQUENCE [LARGE SCALE GENOMIC DNA]</scope>
    <source>
        <strain evidence="6 7">JH1073</strain>
        <strain evidence="5 8">JH702</strain>
    </source>
</reference>
<dbReference type="PANTHER" id="PTHR13794:SF58">
    <property type="entry name" value="MITOCHONDRIAL ENOLASE SUPERFAMILY MEMBER 1"/>
    <property type="match status" value="1"/>
</dbReference>
<reference evidence="6" key="2">
    <citation type="journal article" date="2023" name="Nat. Commun.">
        <title>Cultivation of marine bacteria of the SAR202 clade.</title>
        <authorList>
            <person name="Lim Y."/>
            <person name="Seo J.H."/>
            <person name="Giovannoni S.J."/>
            <person name="Kang I."/>
            <person name="Cho J.C."/>
        </authorList>
    </citation>
    <scope>NUCLEOTIDE SEQUENCE</scope>
    <source>
        <strain evidence="6">JH1073</strain>
    </source>
</reference>
<evidence type="ECO:0000256" key="1">
    <source>
        <dbReference type="ARBA" id="ARBA00001946"/>
    </source>
</evidence>
<dbReference type="SMART" id="SM00922">
    <property type="entry name" value="MR_MLE"/>
    <property type="match status" value="1"/>
</dbReference>
<feature type="domain" description="Mandelate racemase/muconate lactonizing enzyme C-terminal" evidence="4">
    <location>
        <begin position="164"/>
        <end position="267"/>
    </location>
</feature>
<dbReference type="GO" id="GO:0000287">
    <property type="term" value="F:magnesium ion binding"/>
    <property type="evidence" value="ECO:0007669"/>
    <property type="project" value="TreeGrafter"/>
</dbReference>
<dbReference type="GO" id="GO:0016836">
    <property type="term" value="F:hydro-lyase activity"/>
    <property type="evidence" value="ECO:0007669"/>
    <property type="project" value="TreeGrafter"/>
</dbReference>
<keyword evidence="2" id="KW-0479">Metal-binding</keyword>
<keyword evidence="7" id="KW-1185">Reference proteome</keyword>
<dbReference type="SUPFAM" id="SSF51604">
    <property type="entry name" value="Enolase C-terminal domain-like"/>
    <property type="match status" value="1"/>
</dbReference>
<sequence>MKITSIETIALRDDADGTVTSWNPSFSEGDEGPASTGGYDLTVVRVHTDEGISGIGQCEAPSLVIDAIIRSSQGLEALLVGEDPTEVQRLWQKMYNSTGVFGRRGVVIGAIGAVETALWDIAGKAAGKPVHKLIWRSFTTAASDTEPLERVTPYATVYPPGANLDELEERVGIAVSRWVKAVKIEEWPGQFGNVDVETDVAVIEKARSIIGQKRDLMIDVQNRWRDVGQALRTIEAIEQFNPFFIEAPLPADNIEGYRRLAEATSVRIAVGDWGFSTRHEFADLLRRGRLDVVQPSSVRAGGMHEILNVAEDAYQFGALCVPHTWCHVIGVAAELHLAAITPNMPYFEFPIAFPASPLVEDLLLPNFEIAPDGTMEVPNRPGLGFELNEEVVSKYRVDPY</sequence>
<gene>
    <name evidence="5" type="ORF">GKO46_06915</name>
    <name evidence="6" type="ORF">GKO48_00920</name>
</gene>
<evidence type="ECO:0000259" key="4">
    <source>
        <dbReference type="SMART" id="SM00922"/>
    </source>
</evidence>
<dbReference type="Proteomes" id="UP001219901">
    <property type="component" value="Chromosome"/>
</dbReference>
<dbReference type="EMBL" id="CP046147">
    <property type="protein sequence ID" value="WFG38227.1"/>
    <property type="molecule type" value="Genomic_DNA"/>
</dbReference>
<dbReference type="AlphaFoldDB" id="A0AAJ6CSE8"/>
<accession>A0AAJ6CSE8</accession>
<dbReference type="SUPFAM" id="SSF54826">
    <property type="entry name" value="Enolase N-terminal domain-like"/>
    <property type="match status" value="1"/>
</dbReference>
<dbReference type="Proteomes" id="UP001321249">
    <property type="component" value="Unassembled WGS sequence"/>
</dbReference>
<dbReference type="EMBL" id="WMBE01000002">
    <property type="protein sequence ID" value="MDG0866805.1"/>
    <property type="molecule type" value="Genomic_DNA"/>
</dbReference>
<dbReference type="Pfam" id="PF13378">
    <property type="entry name" value="MR_MLE_C"/>
    <property type="match status" value="1"/>
</dbReference>
<dbReference type="SFLD" id="SFLDS00001">
    <property type="entry name" value="Enolase"/>
    <property type="match status" value="1"/>
</dbReference>
<dbReference type="RefSeq" id="WP_342824544.1">
    <property type="nucleotide sequence ID" value="NZ_CP046146.1"/>
</dbReference>
<dbReference type="CDD" id="cd03316">
    <property type="entry name" value="MR_like"/>
    <property type="match status" value="1"/>
</dbReference>
<name>A0AAJ6CSE8_9CHLR</name>
<dbReference type="InterPro" id="IPR029065">
    <property type="entry name" value="Enolase_C-like"/>
</dbReference>
<keyword evidence="3" id="KW-0460">Magnesium</keyword>
<dbReference type="InterPro" id="IPR036849">
    <property type="entry name" value="Enolase-like_C_sf"/>
</dbReference>